<dbReference type="EMBL" id="JAGPNK010000009">
    <property type="protein sequence ID" value="KAH7313877.1"/>
    <property type="molecule type" value="Genomic_DNA"/>
</dbReference>
<feature type="transmembrane region" description="Helical" evidence="6">
    <location>
        <begin position="196"/>
        <end position="220"/>
    </location>
</feature>
<keyword evidence="3 6" id="KW-1133">Transmembrane helix</keyword>
<dbReference type="Proteomes" id="UP000813444">
    <property type="component" value="Unassembled WGS sequence"/>
</dbReference>
<feature type="transmembrane region" description="Helical" evidence="6">
    <location>
        <begin position="37"/>
        <end position="58"/>
    </location>
</feature>
<evidence type="ECO:0000256" key="4">
    <source>
        <dbReference type="ARBA" id="ARBA00023136"/>
    </source>
</evidence>
<comment type="similarity">
    <text evidence="5">Belongs to the SAT4 family.</text>
</comment>
<dbReference type="InterPro" id="IPR049326">
    <property type="entry name" value="Rhodopsin_dom_fungi"/>
</dbReference>
<evidence type="ECO:0000256" key="2">
    <source>
        <dbReference type="ARBA" id="ARBA00022692"/>
    </source>
</evidence>
<feature type="transmembrane region" description="Helical" evidence="6">
    <location>
        <begin position="111"/>
        <end position="136"/>
    </location>
</feature>
<sequence length="414" mass="45506">MSSSSPEDLYGLHPEEIPPLGSPEFDEWAAQDMRQSILITMWLMLALTVIFVAMRFYVRVRVFSRLLVDDYYLIAALLCGALSATLATIAVDSGNGLHMAILSDRQQQDVVMWTTAAFCPGIMFFGLPKVAIVLLLVRLLDPPKGFRIFLWSLIAISQVSFICLIGLLLGRCNPPARMWNPAVDGDCMDIHIVTDFAMFTGAFSAFIDVVLAVYPAFVLLQTKMPLRRKVGLTVVLGVGAVGGGVAIYKTLIIPYGLGSTDFSYHSARIIIWTTVEGSTHIMAASMPVFAPLMDMVLNGGNPFRRSKRAEKPYKHFRTNSHAMNSISFDKGAVNEAGGSNNFSESQDDILPVGKDVKVGSDGVGKMKTRSMTPMPGPGEILCTNEIDITYERKRPMEPLEAMVRGYGSASWKDW</sequence>
<keyword evidence="9" id="KW-1185">Reference proteome</keyword>
<feature type="transmembrane region" description="Helical" evidence="6">
    <location>
        <begin position="70"/>
        <end position="91"/>
    </location>
</feature>
<comment type="subcellular location">
    <subcellularLocation>
        <location evidence="1">Membrane</location>
        <topology evidence="1">Multi-pass membrane protein</topology>
    </subcellularLocation>
</comment>
<organism evidence="8 9">
    <name type="scientific">Stachybotrys elegans</name>
    <dbReference type="NCBI Taxonomy" id="80388"/>
    <lineage>
        <taxon>Eukaryota</taxon>
        <taxon>Fungi</taxon>
        <taxon>Dikarya</taxon>
        <taxon>Ascomycota</taxon>
        <taxon>Pezizomycotina</taxon>
        <taxon>Sordariomycetes</taxon>
        <taxon>Hypocreomycetidae</taxon>
        <taxon>Hypocreales</taxon>
        <taxon>Stachybotryaceae</taxon>
        <taxon>Stachybotrys</taxon>
    </lineage>
</organism>
<dbReference type="PANTHER" id="PTHR33048">
    <property type="entry name" value="PTH11-LIKE INTEGRAL MEMBRANE PROTEIN (AFU_ORTHOLOGUE AFUA_5G11245)"/>
    <property type="match status" value="1"/>
</dbReference>
<reference evidence="8" key="1">
    <citation type="journal article" date="2021" name="Nat. Commun.">
        <title>Genetic determinants of endophytism in the Arabidopsis root mycobiome.</title>
        <authorList>
            <person name="Mesny F."/>
            <person name="Miyauchi S."/>
            <person name="Thiergart T."/>
            <person name="Pickel B."/>
            <person name="Atanasova L."/>
            <person name="Karlsson M."/>
            <person name="Huettel B."/>
            <person name="Barry K.W."/>
            <person name="Haridas S."/>
            <person name="Chen C."/>
            <person name="Bauer D."/>
            <person name="Andreopoulos W."/>
            <person name="Pangilinan J."/>
            <person name="LaButti K."/>
            <person name="Riley R."/>
            <person name="Lipzen A."/>
            <person name="Clum A."/>
            <person name="Drula E."/>
            <person name="Henrissat B."/>
            <person name="Kohler A."/>
            <person name="Grigoriev I.V."/>
            <person name="Martin F.M."/>
            <person name="Hacquard S."/>
        </authorList>
    </citation>
    <scope>NUCLEOTIDE SEQUENCE</scope>
    <source>
        <strain evidence="8">MPI-CAGE-CH-0235</strain>
    </source>
</reference>
<feature type="transmembrane region" description="Helical" evidence="6">
    <location>
        <begin position="277"/>
        <end position="297"/>
    </location>
</feature>
<accession>A0A8K0WQM0</accession>
<dbReference type="AlphaFoldDB" id="A0A8K0WQM0"/>
<evidence type="ECO:0000313" key="9">
    <source>
        <dbReference type="Proteomes" id="UP000813444"/>
    </source>
</evidence>
<evidence type="ECO:0000256" key="5">
    <source>
        <dbReference type="ARBA" id="ARBA00038359"/>
    </source>
</evidence>
<dbReference type="Pfam" id="PF20684">
    <property type="entry name" value="Fung_rhodopsin"/>
    <property type="match status" value="1"/>
</dbReference>
<gene>
    <name evidence="8" type="ORF">B0I35DRAFT_513461</name>
</gene>
<evidence type="ECO:0000256" key="6">
    <source>
        <dbReference type="SAM" id="Phobius"/>
    </source>
</evidence>
<feature type="domain" description="Rhodopsin" evidence="7">
    <location>
        <begin position="54"/>
        <end position="294"/>
    </location>
</feature>
<feature type="transmembrane region" description="Helical" evidence="6">
    <location>
        <begin position="148"/>
        <end position="169"/>
    </location>
</feature>
<evidence type="ECO:0000256" key="3">
    <source>
        <dbReference type="ARBA" id="ARBA00022989"/>
    </source>
</evidence>
<evidence type="ECO:0000259" key="7">
    <source>
        <dbReference type="Pfam" id="PF20684"/>
    </source>
</evidence>
<name>A0A8K0WQM0_9HYPO</name>
<proteinExistence type="inferred from homology"/>
<dbReference type="InterPro" id="IPR052337">
    <property type="entry name" value="SAT4-like"/>
</dbReference>
<evidence type="ECO:0000313" key="8">
    <source>
        <dbReference type="EMBL" id="KAH7313877.1"/>
    </source>
</evidence>
<protein>
    <recommendedName>
        <fullName evidence="7">Rhodopsin domain-containing protein</fullName>
    </recommendedName>
</protein>
<feature type="transmembrane region" description="Helical" evidence="6">
    <location>
        <begin position="232"/>
        <end position="257"/>
    </location>
</feature>
<dbReference type="PANTHER" id="PTHR33048:SF155">
    <property type="entry name" value="INTEGRAL MEMBRANE PROTEIN"/>
    <property type="match status" value="1"/>
</dbReference>
<evidence type="ECO:0000256" key="1">
    <source>
        <dbReference type="ARBA" id="ARBA00004141"/>
    </source>
</evidence>
<comment type="caution">
    <text evidence="8">The sequence shown here is derived from an EMBL/GenBank/DDBJ whole genome shotgun (WGS) entry which is preliminary data.</text>
</comment>
<dbReference type="OrthoDB" id="5429740at2759"/>
<keyword evidence="4 6" id="KW-0472">Membrane</keyword>
<keyword evidence="2 6" id="KW-0812">Transmembrane</keyword>
<dbReference type="GO" id="GO:0016020">
    <property type="term" value="C:membrane"/>
    <property type="evidence" value="ECO:0007669"/>
    <property type="project" value="UniProtKB-SubCell"/>
</dbReference>